<organism evidence="3 4">
    <name type="scientific">Peronospora destructor</name>
    <dbReference type="NCBI Taxonomy" id="86335"/>
    <lineage>
        <taxon>Eukaryota</taxon>
        <taxon>Sar</taxon>
        <taxon>Stramenopiles</taxon>
        <taxon>Oomycota</taxon>
        <taxon>Peronosporomycetes</taxon>
        <taxon>Peronosporales</taxon>
        <taxon>Peronosporaceae</taxon>
        <taxon>Peronospora</taxon>
    </lineage>
</organism>
<sequence length="222" mass="23755">MDEPDARSGDPPLGEESTPATNTGDVSNELMREGPAGSRKNQQYHRGSGSTVDDAQSAHDSGNPETGPGVRGRGQPTEEGLKDRGVTYEEVNARLTGAGHHESVQEKGTASPQVGGGVTDKSADKGTHTVPQPLRPEDLYTTLVHEMKDAPGAALREAWQVTVVYLFAEVHNSIPAQRERLSPQKAQYLKRKHAERGLILTIAFTSVSIAIRAAAAVLMTTR</sequence>
<feature type="transmembrane region" description="Helical" evidence="2">
    <location>
        <begin position="198"/>
        <end position="219"/>
    </location>
</feature>
<evidence type="ECO:0000256" key="1">
    <source>
        <dbReference type="SAM" id="MobiDB-lite"/>
    </source>
</evidence>
<protein>
    <submittedName>
        <fullName evidence="3">Uncharacterized protein</fullName>
    </submittedName>
</protein>
<keyword evidence="2" id="KW-0812">Transmembrane</keyword>
<evidence type="ECO:0000256" key="2">
    <source>
        <dbReference type="SAM" id="Phobius"/>
    </source>
</evidence>
<feature type="region of interest" description="Disordered" evidence="1">
    <location>
        <begin position="1"/>
        <end position="85"/>
    </location>
</feature>
<dbReference type="Proteomes" id="UP001162029">
    <property type="component" value="Unassembled WGS sequence"/>
</dbReference>
<accession>A0AAV0TKS7</accession>
<gene>
    <name evidence="3" type="ORF">PDE001_LOCUS2932</name>
</gene>
<evidence type="ECO:0000313" key="4">
    <source>
        <dbReference type="Proteomes" id="UP001162029"/>
    </source>
</evidence>
<dbReference type="AlphaFoldDB" id="A0AAV0TKS7"/>
<keyword evidence="2" id="KW-1133">Transmembrane helix</keyword>
<keyword evidence="2" id="KW-0472">Membrane</keyword>
<evidence type="ECO:0000313" key="3">
    <source>
        <dbReference type="EMBL" id="CAI5723544.1"/>
    </source>
</evidence>
<feature type="region of interest" description="Disordered" evidence="1">
    <location>
        <begin position="97"/>
        <end position="133"/>
    </location>
</feature>
<reference evidence="3" key="1">
    <citation type="submission" date="2022-12" db="EMBL/GenBank/DDBJ databases">
        <authorList>
            <person name="Webb A."/>
        </authorList>
    </citation>
    <scope>NUCLEOTIDE SEQUENCE</scope>
    <source>
        <strain evidence="3">Pd1</strain>
    </source>
</reference>
<proteinExistence type="predicted"/>
<comment type="caution">
    <text evidence="3">The sequence shown here is derived from an EMBL/GenBank/DDBJ whole genome shotgun (WGS) entry which is preliminary data.</text>
</comment>
<feature type="compositionally biased region" description="Polar residues" evidence="1">
    <location>
        <begin position="39"/>
        <end position="64"/>
    </location>
</feature>
<dbReference type="EMBL" id="CANTFM010000507">
    <property type="protein sequence ID" value="CAI5723544.1"/>
    <property type="molecule type" value="Genomic_DNA"/>
</dbReference>
<keyword evidence="4" id="KW-1185">Reference proteome</keyword>
<name>A0AAV0TKS7_9STRA</name>